<accession>A0A4R6WY07</accession>
<dbReference type="InterPro" id="IPR025484">
    <property type="entry name" value="DUF4376"/>
</dbReference>
<evidence type="ECO:0000313" key="2">
    <source>
        <dbReference type="EMBL" id="TDQ82515.1"/>
    </source>
</evidence>
<dbReference type="Proteomes" id="UP000295783">
    <property type="component" value="Unassembled WGS sequence"/>
</dbReference>
<evidence type="ECO:0000313" key="3">
    <source>
        <dbReference type="Proteomes" id="UP000295783"/>
    </source>
</evidence>
<organism evidence="2 3">
    <name type="scientific">Dongia mobilis</name>
    <dbReference type="NCBI Taxonomy" id="578943"/>
    <lineage>
        <taxon>Bacteria</taxon>
        <taxon>Pseudomonadati</taxon>
        <taxon>Pseudomonadota</taxon>
        <taxon>Alphaproteobacteria</taxon>
        <taxon>Rhodospirillales</taxon>
        <taxon>Dongiaceae</taxon>
        <taxon>Dongia</taxon>
    </lineage>
</organism>
<dbReference type="AlphaFoldDB" id="A0A4R6WY07"/>
<keyword evidence="3" id="KW-1185">Reference proteome</keyword>
<feature type="domain" description="DUF4376" evidence="1">
    <location>
        <begin position="53"/>
        <end position="167"/>
    </location>
</feature>
<dbReference type="EMBL" id="SNYW01000008">
    <property type="protein sequence ID" value="TDQ82515.1"/>
    <property type="molecule type" value="Genomic_DNA"/>
</dbReference>
<comment type="caution">
    <text evidence="2">The sequence shown here is derived from an EMBL/GenBank/DDBJ whole genome shotgun (WGS) entry which is preliminary data.</text>
</comment>
<name>A0A4R6WY07_9PROT</name>
<evidence type="ECO:0000259" key="1">
    <source>
        <dbReference type="Pfam" id="PF14301"/>
    </source>
</evidence>
<dbReference type="RefSeq" id="WP_133613786.1">
    <property type="nucleotide sequence ID" value="NZ_SNYW01000008.1"/>
</dbReference>
<gene>
    <name evidence="2" type="ORF">A8950_2338</name>
</gene>
<protein>
    <submittedName>
        <fullName evidence="2">Uncharacterized protein DUF4376</fullName>
    </submittedName>
</protein>
<proteinExistence type="predicted"/>
<sequence>MLRHFVDADGRYLGGFGGGALPDDNGAVEVSSAPDRAGDRWLGDAWVRPPADLRAEKLAALERRYEAALAAGMAYHGKVLQLRAVDQQNITAMGQEARWALAAAAPWPADFAWRMADNSFLPLADAPAMIALGEAAKAEIQRLRRVKWAHADALAAAATAAAIAAYDIEAGWVPLSGGT</sequence>
<reference evidence="2 3" key="1">
    <citation type="submission" date="2019-03" db="EMBL/GenBank/DDBJ databases">
        <title>Genomic Encyclopedia of Type Strains, Phase III (KMG-III): the genomes of soil and plant-associated and newly described type strains.</title>
        <authorList>
            <person name="Whitman W."/>
        </authorList>
    </citation>
    <scope>NUCLEOTIDE SEQUENCE [LARGE SCALE GENOMIC DNA]</scope>
    <source>
        <strain evidence="2 3">CGMCC 1.7660</strain>
    </source>
</reference>
<dbReference type="Pfam" id="PF14301">
    <property type="entry name" value="DUF4376"/>
    <property type="match status" value="1"/>
</dbReference>